<dbReference type="InterPro" id="IPR036388">
    <property type="entry name" value="WH-like_DNA-bd_sf"/>
</dbReference>
<name>A0ABS1BET1_9MICO</name>
<dbReference type="SMART" id="SM00347">
    <property type="entry name" value="HTH_MARR"/>
    <property type="match status" value="1"/>
</dbReference>
<keyword evidence="1" id="KW-0175">Coiled coil</keyword>
<gene>
    <name evidence="4" type="ORF">I8D64_16895</name>
</gene>
<dbReference type="InterPro" id="IPR036390">
    <property type="entry name" value="WH_DNA-bd_sf"/>
</dbReference>
<feature type="domain" description="HTH marR-type" evidence="3">
    <location>
        <begin position="41"/>
        <end position="177"/>
    </location>
</feature>
<dbReference type="PROSITE" id="PS50995">
    <property type="entry name" value="HTH_MARR_2"/>
    <property type="match status" value="1"/>
</dbReference>
<dbReference type="Pfam" id="PF12802">
    <property type="entry name" value="MarR_2"/>
    <property type="match status" value="1"/>
</dbReference>
<accession>A0ABS1BET1</accession>
<feature type="coiled-coil region" evidence="1">
    <location>
        <begin position="41"/>
        <end position="71"/>
    </location>
</feature>
<dbReference type="EMBL" id="JAEDAJ010000021">
    <property type="protein sequence ID" value="MBK0333082.1"/>
    <property type="molecule type" value="Genomic_DNA"/>
</dbReference>
<evidence type="ECO:0000313" key="4">
    <source>
        <dbReference type="EMBL" id="MBK0333082.1"/>
    </source>
</evidence>
<feature type="region of interest" description="Disordered" evidence="2">
    <location>
        <begin position="183"/>
        <end position="210"/>
    </location>
</feature>
<dbReference type="InterPro" id="IPR039422">
    <property type="entry name" value="MarR/SlyA-like"/>
</dbReference>
<dbReference type="InterPro" id="IPR000835">
    <property type="entry name" value="HTH_MarR-typ"/>
</dbReference>
<comment type="caution">
    <text evidence="4">The sequence shown here is derived from an EMBL/GenBank/DDBJ whole genome shotgun (WGS) entry which is preliminary data.</text>
</comment>
<keyword evidence="5" id="KW-1185">Reference proteome</keyword>
<evidence type="ECO:0000259" key="3">
    <source>
        <dbReference type="PROSITE" id="PS50995"/>
    </source>
</evidence>
<organism evidence="4 5">
    <name type="scientific">Brachybacterium halotolerans</name>
    <dbReference type="NCBI Taxonomy" id="2795215"/>
    <lineage>
        <taxon>Bacteria</taxon>
        <taxon>Bacillati</taxon>
        <taxon>Actinomycetota</taxon>
        <taxon>Actinomycetes</taxon>
        <taxon>Micrococcales</taxon>
        <taxon>Dermabacteraceae</taxon>
        <taxon>Brachybacterium</taxon>
    </lineage>
</organism>
<dbReference type="Proteomes" id="UP000612352">
    <property type="component" value="Unassembled WGS sequence"/>
</dbReference>
<dbReference type="PANTHER" id="PTHR33164">
    <property type="entry name" value="TRANSCRIPTIONAL REGULATOR, MARR FAMILY"/>
    <property type="match status" value="1"/>
</dbReference>
<dbReference type="SUPFAM" id="SSF46785">
    <property type="entry name" value="Winged helix' DNA-binding domain"/>
    <property type="match status" value="1"/>
</dbReference>
<proteinExistence type="predicted"/>
<dbReference type="RefSeq" id="WP_200503938.1">
    <property type="nucleotide sequence ID" value="NZ_JAEDAJ010000021.1"/>
</dbReference>
<dbReference type="PANTHER" id="PTHR33164:SF104">
    <property type="entry name" value="TRANSCRIPTIONAL REGULATORY PROTEIN"/>
    <property type="match status" value="1"/>
</dbReference>
<sequence length="210" mass="23101">MSTSPEPHSPSPWRVQDIDASDPSGELVDRSGLTREAITGIDELMAALVELRRTEEELRDASEAYMQLNSTDMRALHYLIAAAHRGERPTAAALGSELRISSASTTKLLDRLERGGHVHRRAHPSDRRAITIEVAPATRQAAMETMGRQQAGRFRAAARLSDAERETITTFLRSMAREISVEDAPWAREARSSASAPAPTPSPEPREPRT</sequence>
<evidence type="ECO:0000313" key="5">
    <source>
        <dbReference type="Proteomes" id="UP000612352"/>
    </source>
</evidence>
<dbReference type="Gene3D" id="1.10.10.10">
    <property type="entry name" value="Winged helix-like DNA-binding domain superfamily/Winged helix DNA-binding domain"/>
    <property type="match status" value="1"/>
</dbReference>
<evidence type="ECO:0000256" key="2">
    <source>
        <dbReference type="SAM" id="MobiDB-lite"/>
    </source>
</evidence>
<feature type="region of interest" description="Disordered" evidence="2">
    <location>
        <begin position="1"/>
        <end position="28"/>
    </location>
</feature>
<evidence type="ECO:0000256" key="1">
    <source>
        <dbReference type="SAM" id="Coils"/>
    </source>
</evidence>
<protein>
    <submittedName>
        <fullName evidence="4">MarR family transcriptional regulator</fullName>
    </submittedName>
</protein>
<reference evidence="4 5" key="1">
    <citation type="submission" date="2020-12" db="EMBL/GenBank/DDBJ databases">
        <title>Brachybacterium sp. MASK1Z-5, whole genome shotgun sequence.</title>
        <authorList>
            <person name="Tuo L."/>
        </authorList>
    </citation>
    <scope>NUCLEOTIDE SEQUENCE [LARGE SCALE GENOMIC DNA]</scope>
    <source>
        <strain evidence="4 5">MASK1Z-5</strain>
    </source>
</reference>